<dbReference type="AlphaFoldDB" id="A0A1F7RUK5"/>
<evidence type="ECO:0000313" key="1">
    <source>
        <dbReference type="EMBL" id="OGL44758.1"/>
    </source>
</evidence>
<evidence type="ECO:0008006" key="3">
    <source>
        <dbReference type="Google" id="ProtNLM"/>
    </source>
</evidence>
<evidence type="ECO:0000313" key="2">
    <source>
        <dbReference type="Proteomes" id="UP000179266"/>
    </source>
</evidence>
<organism evidence="1 2">
    <name type="scientific">Candidatus Schekmanbacteria bacterium RBG_13_48_7</name>
    <dbReference type="NCBI Taxonomy" id="1817878"/>
    <lineage>
        <taxon>Bacteria</taxon>
        <taxon>Candidatus Schekmaniibacteriota</taxon>
    </lineage>
</organism>
<protein>
    <recommendedName>
        <fullName evidence="3">DUF2442 domain-containing protein</fullName>
    </recommendedName>
</protein>
<reference evidence="1 2" key="1">
    <citation type="journal article" date="2016" name="Nat. Commun.">
        <title>Thousands of microbial genomes shed light on interconnected biogeochemical processes in an aquifer system.</title>
        <authorList>
            <person name="Anantharaman K."/>
            <person name="Brown C.T."/>
            <person name="Hug L.A."/>
            <person name="Sharon I."/>
            <person name="Castelle C.J."/>
            <person name="Probst A.J."/>
            <person name="Thomas B.C."/>
            <person name="Singh A."/>
            <person name="Wilkins M.J."/>
            <person name="Karaoz U."/>
            <person name="Brodie E.L."/>
            <person name="Williams K.H."/>
            <person name="Hubbard S.S."/>
            <person name="Banfield J.F."/>
        </authorList>
    </citation>
    <scope>NUCLEOTIDE SEQUENCE [LARGE SCALE GENOMIC DNA]</scope>
</reference>
<proteinExistence type="predicted"/>
<dbReference type="InterPro" id="IPR018841">
    <property type="entry name" value="DUF2442"/>
</dbReference>
<sequence>MDKAHNIHDKKLSGKFLSFYVNRRHYEIDITEFSDLLAVATKEQMENFDISPSGYGFHWPDIDEDLSIDGFIGVEHQCPLTKSSN</sequence>
<dbReference type="Pfam" id="PF10387">
    <property type="entry name" value="DUF2442"/>
    <property type="match status" value="1"/>
</dbReference>
<dbReference type="Proteomes" id="UP000179266">
    <property type="component" value="Unassembled WGS sequence"/>
</dbReference>
<comment type="caution">
    <text evidence="1">The sequence shown here is derived from an EMBL/GenBank/DDBJ whole genome shotgun (WGS) entry which is preliminary data.</text>
</comment>
<dbReference type="Gene3D" id="3.30.2020.40">
    <property type="entry name" value="Uncharacterised protein PF10387, DUF2442"/>
    <property type="match status" value="1"/>
</dbReference>
<accession>A0A1F7RUK5</accession>
<name>A0A1F7RUK5_9BACT</name>
<dbReference type="EMBL" id="MGDD01000207">
    <property type="protein sequence ID" value="OGL44758.1"/>
    <property type="molecule type" value="Genomic_DNA"/>
</dbReference>
<gene>
    <name evidence="1" type="ORF">A2161_14675</name>
</gene>